<dbReference type="Gene3D" id="3.90.70.10">
    <property type="entry name" value="Cysteine proteinases"/>
    <property type="match status" value="1"/>
</dbReference>
<sequence length="271" mass="30641">MWPLCFLVNKLIKMDDESVGLALGDNSQKYPFERSLSPKLGYTTTSRSHFIDVPHIHQLYNWDCGLACVLMVLKTLDIDHCDLQSLANLCSTTSIWTVDLAYLLQKYSVSFSFLTVTLGANPNFSAETYYKEQLQSDVGRVDKLFGKARESGIKIECRSISSEEISMLILSGQFIAVALVDKHKLSCRSWAEDIYFSEFIGGSPEYTGHFVVICGYDADRKEFEIRDPASPRKCERVSMLCLEEARKSFGTDEDILLISLERKTSVNKFSS</sequence>
<comment type="caution">
    <text evidence="1">The sequence shown here is derived from an EMBL/GenBank/DDBJ whole genome shotgun (WGS) entry which is preliminary data.</text>
</comment>
<accession>A0AAV7EWF4</accession>
<keyword evidence="2" id="KW-1185">Reference proteome</keyword>
<evidence type="ECO:0000313" key="1">
    <source>
        <dbReference type="EMBL" id="KAG9453215.1"/>
    </source>
</evidence>
<reference evidence="1 2" key="1">
    <citation type="submission" date="2021-07" db="EMBL/GenBank/DDBJ databases">
        <title>The Aristolochia fimbriata genome: insights into angiosperm evolution, floral development and chemical biosynthesis.</title>
        <authorList>
            <person name="Jiao Y."/>
        </authorList>
    </citation>
    <scope>NUCLEOTIDE SEQUENCE [LARGE SCALE GENOMIC DNA]</scope>
    <source>
        <strain evidence="1">IBCAS-2021</strain>
        <tissue evidence="1">Leaf</tissue>
    </source>
</reference>
<evidence type="ECO:0008006" key="3">
    <source>
        <dbReference type="Google" id="ProtNLM"/>
    </source>
</evidence>
<organism evidence="1 2">
    <name type="scientific">Aristolochia fimbriata</name>
    <name type="common">White veined hardy Dutchman's pipe vine</name>
    <dbReference type="NCBI Taxonomy" id="158543"/>
    <lineage>
        <taxon>Eukaryota</taxon>
        <taxon>Viridiplantae</taxon>
        <taxon>Streptophyta</taxon>
        <taxon>Embryophyta</taxon>
        <taxon>Tracheophyta</taxon>
        <taxon>Spermatophyta</taxon>
        <taxon>Magnoliopsida</taxon>
        <taxon>Magnoliidae</taxon>
        <taxon>Piperales</taxon>
        <taxon>Aristolochiaceae</taxon>
        <taxon>Aristolochia</taxon>
    </lineage>
</organism>
<proteinExistence type="predicted"/>
<dbReference type="Proteomes" id="UP000825729">
    <property type="component" value="Unassembled WGS sequence"/>
</dbReference>
<name>A0AAV7EWF4_ARIFI</name>
<dbReference type="InterPro" id="IPR018616">
    <property type="entry name" value="GUCD1"/>
</dbReference>
<evidence type="ECO:0000313" key="2">
    <source>
        <dbReference type="Proteomes" id="UP000825729"/>
    </source>
</evidence>
<gene>
    <name evidence="1" type="ORF">H6P81_006119</name>
</gene>
<dbReference type="AlphaFoldDB" id="A0AAV7EWF4"/>
<protein>
    <recommendedName>
        <fullName evidence="3">Guanylyl cyclase</fullName>
    </recommendedName>
</protein>
<dbReference type="PANTHER" id="PTHR31400:SF1">
    <property type="entry name" value="PROTEIN GUCD1"/>
    <property type="match status" value="1"/>
</dbReference>
<dbReference type="Pfam" id="PF09778">
    <property type="entry name" value="Guanylate_cyc_2"/>
    <property type="match status" value="1"/>
</dbReference>
<dbReference type="EMBL" id="JAINDJ010000003">
    <property type="protein sequence ID" value="KAG9453215.1"/>
    <property type="molecule type" value="Genomic_DNA"/>
</dbReference>
<dbReference type="PANTHER" id="PTHR31400">
    <property type="entry name" value="GUANYLYL CYCLASE DOMAIN CONTAINING PROTEIN 1 GUCD1"/>
    <property type="match status" value="1"/>
</dbReference>